<reference evidence="2" key="1">
    <citation type="submission" date="2023-08" db="EMBL/GenBank/DDBJ databases">
        <authorList>
            <person name="Audoor S."/>
            <person name="Bilcke G."/>
        </authorList>
    </citation>
    <scope>NUCLEOTIDE SEQUENCE</scope>
</reference>
<keyword evidence="3" id="KW-1185">Reference proteome</keyword>
<evidence type="ECO:0000256" key="1">
    <source>
        <dbReference type="SAM" id="MobiDB-lite"/>
    </source>
</evidence>
<dbReference type="Proteomes" id="UP001295423">
    <property type="component" value="Unassembled WGS sequence"/>
</dbReference>
<comment type="caution">
    <text evidence="2">The sequence shown here is derived from an EMBL/GenBank/DDBJ whole genome shotgun (WGS) entry which is preliminary data.</text>
</comment>
<dbReference type="AlphaFoldDB" id="A0AAD2JKA5"/>
<protein>
    <submittedName>
        <fullName evidence="2">Uncharacterized protein</fullName>
    </submittedName>
</protein>
<sequence>MMDDNNTPAYHPSRLGPYESDEEDNHHDTVHATTRYRYQSHPHIDDIDPHKMGMLPALAEDYYSDELEKYGWDGILKAVFSGTRDTKQSPLKMLRDFEDTLVRNIYSFIASQAARHVKITIPAALVGRAGENSRLQFNHGRHGANSYSRREIKNDITDVTSSGFDDGFVAFSRCGYVQFPPPENRNVNMLPFIFGSKESLPDDLRCYHSLIERCPYMREEIGKVGYLTVHETYVDTSKAQRREGLHIESPGVFQDVLQDQTSFKPALEHHWGMGVVFCPDRFEGGIFMASSVGNTSEVWDALVDKNHPGIVDRHGGCEYLRPLIGKGTKLKAGELIWMTDCTPHEAIPQVTPGYRKFFRVVSPCITHWYADHNTSNPKVEIPESVTIVKGNKFAK</sequence>
<proteinExistence type="predicted"/>
<evidence type="ECO:0000313" key="3">
    <source>
        <dbReference type="Proteomes" id="UP001295423"/>
    </source>
</evidence>
<feature type="region of interest" description="Disordered" evidence="1">
    <location>
        <begin position="1"/>
        <end position="27"/>
    </location>
</feature>
<dbReference type="EMBL" id="CAKOGP040001980">
    <property type="protein sequence ID" value="CAJ1958776.1"/>
    <property type="molecule type" value="Genomic_DNA"/>
</dbReference>
<gene>
    <name evidence="2" type="ORF">CYCCA115_LOCUS17345</name>
</gene>
<evidence type="ECO:0000313" key="2">
    <source>
        <dbReference type="EMBL" id="CAJ1958776.1"/>
    </source>
</evidence>
<name>A0AAD2JKA5_9STRA</name>
<accession>A0AAD2JKA5</accession>
<organism evidence="2 3">
    <name type="scientific">Cylindrotheca closterium</name>
    <dbReference type="NCBI Taxonomy" id="2856"/>
    <lineage>
        <taxon>Eukaryota</taxon>
        <taxon>Sar</taxon>
        <taxon>Stramenopiles</taxon>
        <taxon>Ochrophyta</taxon>
        <taxon>Bacillariophyta</taxon>
        <taxon>Bacillariophyceae</taxon>
        <taxon>Bacillariophycidae</taxon>
        <taxon>Bacillariales</taxon>
        <taxon>Bacillariaceae</taxon>
        <taxon>Cylindrotheca</taxon>
    </lineage>
</organism>